<proteinExistence type="predicted"/>
<keyword evidence="3" id="KW-1185">Reference proteome</keyword>
<dbReference type="Proteomes" id="UP001189429">
    <property type="component" value="Unassembled WGS sequence"/>
</dbReference>
<evidence type="ECO:0000256" key="1">
    <source>
        <dbReference type="SAM" id="MobiDB-lite"/>
    </source>
</evidence>
<feature type="non-terminal residue" evidence="2">
    <location>
        <position position="1"/>
    </location>
</feature>
<comment type="caution">
    <text evidence="2">The sequence shown here is derived from an EMBL/GenBank/DDBJ whole genome shotgun (WGS) entry which is preliminary data.</text>
</comment>
<name>A0ABN9QCY0_9DINO</name>
<gene>
    <name evidence="2" type="ORF">PCOR1329_LOCUS10073</name>
</gene>
<organism evidence="2 3">
    <name type="scientific">Prorocentrum cordatum</name>
    <dbReference type="NCBI Taxonomy" id="2364126"/>
    <lineage>
        <taxon>Eukaryota</taxon>
        <taxon>Sar</taxon>
        <taxon>Alveolata</taxon>
        <taxon>Dinophyceae</taxon>
        <taxon>Prorocentrales</taxon>
        <taxon>Prorocentraceae</taxon>
        <taxon>Prorocentrum</taxon>
    </lineage>
</organism>
<evidence type="ECO:0000313" key="3">
    <source>
        <dbReference type="Proteomes" id="UP001189429"/>
    </source>
</evidence>
<feature type="non-terminal residue" evidence="2">
    <location>
        <position position="199"/>
    </location>
</feature>
<evidence type="ECO:0000313" key="2">
    <source>
        <dbReference type="EMBL" id="CAK0802618.1"/>
    </source>
</evidence>
<dbReference type="EMBL" id="CAUYUJ010002841">
    <property type="protein sequence ID" value="CAK0802618.1"/>
    <property type="molecule type" value="Genomic_DNA"/>
</dbReference>
<feature type="region of interest" description="Disordered" evidence="1">
    <location>
        <begin position="41"/>
        <end position="65"/>
    </location>
</feature>
<reference evidence="2" key="1">
    <citation type="submission" date="2023-10" db="EMBL/GenBank/DDBJ databases">
        <authorList>
            <person name="Chen Y."/>
            <person name="Shah S."/>
            <person name="Dougan E. K."/>
            <person name="Thang M."/>
            <person name="Chan C."/>
        </authorList>
    </citation>
    <scope>NUCLEOTIDE SEQUENCE [LARGE SCALE GENOMIC DNA]</scope>
</reference>
<protein>
    <submittedName>
        <fullName evidence="2">Uncharacterized protein</fullName>
    </submittedName>
</protein>
<sequence length="199" mass="20941">GPPLVAFLPGQACLRALRGDAEYVLELQRAIGFLPPRTGAPGAAARRRHRAAAHPQLNPTGANAAGGWEPRAAAAGIRRLAAALPDTELILQVNDETRELFRLLFEGCGEGDIRPSNLAALLDASCGRGVAPEVQSLPVAGAHCGYAGGMGPETIDRQLREIAVVLEGHPDTVWIDMESGVRTRGADGSDVFDLAKVRQ</sequence>
<accession>A0ABN9QCY0</accession>